<evidence type="ECO:0000313" key="1">
    <source>
        <dbReference type="EMBL" id="GFY73984.1"/>
    </source>
</evidence>
<organism evidence="1 2">
    <name type="scientific">Trichonephila inaurata madagascariensis</name>
    <dbReference type="NCBI Taxonomy" id="2747483"/>
    <lineage>
        <taxon>Eukaryota</taxon>
        <taxon>Metazoa</taxon>
        <taxon>Ecdysozoa</taxon>
        <taxon>Arthropoda</taxon>
        <taxon>Chelicerata</taxon>
        <taxon>Arachnida</taxon>
        <taxon>Araneae</taxon>
        <taxon>Araneomorphae</taxon>
        <taxon>Entelegynae</taxon>
        <taxon>Araneoidea</taxon>
        <taxon>Nephilidae</taxon>
        <taxon>Trichonephila</taxon>
        <taxon>Trichonephila inaurata</taxon>
    </lineage>
</organism>
<dbReference type="AlphaFoldDB" id="A0A8X7CIB2"/>
<sequence>MCVSLGQIVTPLSCKNDNTRPYHQKPIFRFPFTPPKNWKRHHAHVFSQRDYRQDFTRNRIPCLREPRENVELLEAMRKRVFPEIESGIRNSEMEMRSKEKKKTEGKN</sequence>
<reference evidence="1" key="1">
    <citation type="submission" date="2020-08" db="EMBL/GenBank/DDBJ databases">
        <title>Multicomponent nature underlies the extraordinary mechanical properties of spider dragline silk.</title>
        <authorList>
            <person name="Kono N."/>
            <person name="Nakamura H."/>
            <person name="Mori M."/>
            <person name="Yoshida Y."/>
            <person name="Ohtoshi R."/>
            <person name="Malay A.D."/>
            <person name="Moran D.A.P."/>
            <person name="Tomita M."/>
            <person name="Numata K."/>
            <person name="Arakawa K."/>
        </authorList>
    </citation>
    <scope>NUCLEOTIDE SEQUENCE</scope>
</reference>
<dbReference type="Proteomes" id="UP000886998">
    <property type="component" value="Unassembled WGS sequence"/>
</dbReference>
<keyword evidence="2" id="KW-1185">Reference proteome</keyword>
<comment type="caution">
    <text evidence="1">The sequence shown here is derived from an EMBL/GenBank/DDBJ whole genome shotgun (WGS) entry which is preliminary data.</text>
</comment>
<evidence type="ECO:0000313" key="2">
    <source>
        <dbReference type="Proteomes" id="UP000886998"/>
    </source>
</evidence>
<protein>
    <submittedName>
        <fullName evidence="1">Uncharacterized protein</fullName>
    </submittedName>
</protein>
<dbReference type="EMBL" id="BMAV01020495">
    <property type="protein sequence ID" value="GFY73984.1"/>
    <property type="molecule type" value="Genomic_DNA"/>
</dbReference>
<gene>
    <name evidence="1" type="ORF">TNIN_455301</name>
</gene>
<accession>A0A8X7CIB2</accession>
<proteinExistence type="predicted"/>
<name>A0A8X7CIB2_9ARAC</name>